<comment type="caution">
    <text evidence="1">The sequence shown here is derived from an EMBL/GenBank/DDBJ whole genome shotgun (WGS) entry which is preliminary data.</text>
</comment>
<keyword evidence="2" id="KW-1185">Reference proteome</keyword>
<dbReference type="Proteomes" id="UP000195105">
    <property type="component" value="Unassembled WGS sequence"/>
</dbReference>
<dbReference type="RefSeq" id="WP_086600506.1">
    <property type="nucleotide sequence ID" value="NZ_NGFN01000043.1"/>
</dbReference>
<gene>
    <name evidence="1" type="ORF">CA983_09955</name>
</gene>
<organism evidence="1 2">
    <name type="scientific">Streptomyces swartbergensis</name>
    <dbReference type="NCBI Taxonomy" id="487165"/>
    <lineage>
        <taxon>Bacteria</taxon>
        <taxon>Bacillati</taxon>
        <taxon>Actinomycetota</taxon>
        <taxon>Actinomycetes</taxon>
        <taxon>Kitasatosporales</taxon>
        <taxon>Streptomycetaceae</taxon>
        <taxon>Streptomyces</taxon>
    </lineage>
</organism>
<dbReference type="EMBL" id="NGFN01000043">
    <property type="protein sequence ID" value="OUD03323.1"/>
    <property type="molecule type" value="Genomic_DNA"/>
</dbReference>
<evidence type="ECO:0000313" key="1">
    <source>
        <dbReference type="EMBL" id="OUD03323.1"/>
    </source>
</evidence>
<evidence type="ECO:0000313" key="2">
    <source>
        <dbReference type="Proteomes" id="UP000195105"/>
    </source>
</evidence>
<proteinExistence type="predicted"/>
<protein>
    <submittedName>
        <fullName evidence="1">Uncharacterized protein</fullName>
    </submittedName>
</protein>
<sequence>MTIAPETPTLTAPLPPAAAAALAHAEETLAGMLAASYASAVQTCRGLSASTGWMAPGEFDRLADVQDELAMHRTRLANAGRLDLVEGAA</sequence>
<reference evidence="1 2" key="1">
    <citation type="submission" date="2017-05" db="EMBL/GenBank/DDBJ databases">
        <title>Biotechnological potential of actinobacteria isolated from South African environments.</title>
        <authorList>
            <person name="Le Roes-Hill M."/>
            <person name="Prins A."/>
            <person name="Durrell K.A."/>
        </authorList>
    </citation>
    <scope>NUCLEOTIDE SEQUENCE [LARGE SCALE GENOMIC DNA]</scope>
    <source>
        <strain evidence="1 2">HMC13</strain>
    </source>
</reference>
<dbReference type="AlphaFoldDB" id="A0A243S708"/>
<accession>A0A243S708</accession>
<name>A0A243S708_9ACTN</name>